<evidence type="ECO:0000256" key="1">
    <source>
        <dbReference type="ARBA" id="ARBA00022729"/>
    </source>
</evidence>
<dbReference type="EMBL" id="BTSY01000003">
    <property type="protein sequence ID" value="GMT20321.1"/>
    <property type="molecule type" value="Genomic_DNA"/>
</dbReference>
<evidence type="ECO:0000256" key="3">
    <source>
        <dbReference type="SAM" id="Phobius"/>
    </source>
</evidence>
<dbReference type="PANTHER" id="PTHR34721:SF3">
    <property type="entry name" value="ACTIVIN_RECP DOMAIN-CONTAINING PROTEIN-RELATED"/>
    <property type="match status" value="1"/>
</dbReference>
<keyword evidence="3" id="KW-0812">Transmembrane</keyword>
<feature type="transmembrane region" description="Helical" evidence="3">
    <location>
        <begin position="20"/>
        <end position="37"/>
    </location>
</feature>
<proteinExistence type="predicted"/>
<dbReference type="CDD" id="cd00117">
    <property type="entry name" value="TFP"/>
    <property type="match status" value="1"/>
</dbReference>
<dbReference type="InterPro" id="IPR045860">
    <property type="entry name" value="Snake_toxin-like_sf"/>
</dbReference>
<evidence type="ECO:0000313" key="5">
    <source>
        <dbReference type="Proteomes" id="UP001432322"/>
    </source>
</evidence>
<keyword evidence="1" id="KW-0732">Signal</keyword>
<feature type="non-terminal residue" evidence="4">
    <location>
        <position position="1"/>
    </location>
</feature>
<dbReference type="Proteomes" id="UP001432322">
    <property type="component" value="Unassembled WGS sequence"/>
</dbReference>
<sequence>LHSSSFPLSLSPIDEKRMRVLLVLLVIIHAIFAIRCYEEKVFGGVTHIAKHEVNCDYESSGCEKFVGTIEGVSGLFRGCGKPDCNKDLCATVPEEGVDGEACCCTTDLCNEGHTSVKNQSL</sequence>
<organism evidence="4 5">
    <name type="scientific">Pristionchus fissidentatus</name>
    <dbReference type="NCBI Taxonomy" id="1538716"/>
    <lineage>
        <taxon>Eukaryota</taxon>
        <taxon>Metazoa</taxon>
        <taxon>Ecdysozoa</taxon>
        <taxon>Nematoda</taxon>
        <taxon>Chromadorea</taxon>
        <taxon>Rhabditida</taxon>
        <taxon>Rhabditina</taxon>
        <taxon>Diplogasteromorpha</taxon>
        <taxon>Diplogasteroidea</taxon>
        <taxon>Neodiplogasteridae</taxon>
        <taxon>Pristionchus</taxon>
    </lineage>
</organism>
<keyword evidence="3" id="KW-1133">Transmembrane helix</keyword>
<dbReference type="SUPFAM" id="SSF57302">
    <property type="entry name" value="Snake toxin-like"/>
    <property type="match status" value="1"/>
</dbReference>
<dbReference type="AlphaFoldDB" id="A0AAV5VLM2"/>
<keyword evidence="5" id="KW-1185">Reference proteome</keyword>
<dbReference type="GO" id="GO:0032222">
    <property type="term" value="P:regulation of synaptic transmission, cholinergic"/>
    <property type="evidence" value="ECO:0007669"/>
    <property type="project" value="InterPro"/>
</dbReference>
<gene>
    <name evidence="4" type="ORF">PFISCL1PPCAC_11618</name>
</gene>
<protein>
    <submittedName>
        <fullName evidence="4">Uncharacterized protein</fullName>
    </submittedName>
</protein>
<dbReference type="GO" id="GO:0030431">
    <property type="term" value="P:sleep"/>
    <property type="evidence" value="ECO:0007669"/>
    <property type="project" value="InterPro"/>
</dbReference>
<accession>A0AAV5VLM2</accession>
<evidence type="ECO:0000256" key="2">
    <source>
        <dbReference type="ARBA" id="ARBA00023180"/>
    </source>
</evidence>
<dbReference type="PANTHER" id="PTHR34721">
    <property type="entry name" value="PROTEIN CBG09734"/>
    <property type="match status" value="1"/>
</dbReference>
<comment type="caution">
    <text evidence="4">The sequence shown here is derived from an EMBL/GenBank/DDBJ whole genome shotgun (WGS) entry which is preliminary data.</text>
</comment>
<feature type="non-terminal residue" evidence="4">
    <location>
        <position position="121"/>
    </location>
</feature>
<keyword evidence="2" id="KW-0325">Glycoprotein</keyword>
<name>A0AAV5VLM2_9BILA</name>
<evidence type="ECO:0000313" key="4">
    <source>
        <dbReference type="EMBL" id="GMT20321.1"/>
    </source>
</evidence>
<dbReference type="InterPro" id="IPR031424">
    <property type="entry name" value="QVR-like"/>
</dbReference>
<keyword evidence="3" id="KW-0472">Membrane</keyword>
<reference evidence="4" key="1">
    <citation type="submission" date="2023-10" db="EMBL/GenBank/DDBJ databases">
        <title>Genome assembly of Pristionchus species.</title>
        <authorList>
            <person name="Yoshida K."/>
            <person name="Sommer R.J."/>
        </authorList>
    </citation>
    <scope>NUCLEOTIDE SEQUENCE</scope>
    <source>
        <strain evidence="4">RS5133</strain>
    </source>
</reference>
<dbReference type="Pfam" id="PF17064">
    <property type="entry name" value="QVR"/>
    <property type="match status" value="1"/>
</dbReference>